<dbReference type="SUPFAM" id="SSF64268">
    <property type="entry name" value="PX domain"/>
    <property type="match status" value="1"/>
</dbReference>
<dbReference type="GO" id="GO:0035091">
    <property type="term" value="F:phosphatidylinositol binding"/>
    <property type="evidence" value="ECO:0007669"/>
    <property type="project" value="InterPro"/>
</dbReference>
<dbReference type="CDD" id="cd06093">
    <property type="entry name" value="PX_domain"/>
    <property type="match status" value="1"/>
</dbReference>
<organism evidence="2 3">
    <name type="scientific">Chrysophaeum taylorii</name>
    <dbReference type="NCBI Taxonomy" id="2483200"/>
    <lineage>
        <taxon>Eukaryota</taxon>
        <taxon>Sar</taxon>
        <taxon>Stramenopiles</taxon>
        <taxon>Ochrophyta</taxon>
        <taxon>Pelagophyceae</taxon>
        <taxon>Pelagomonadales</taxon>
        <taxon>Pelagomonadaceae</taxon>
        <taxon>Chrysophaeum</taxon>
    </lineage>
</organism>
<comment type="caution">
    <text evidence="2">The sequence shown here is derived from an EMBL/GenBank/DDBJ whole genome shotgun (WGS) entry which is preliminary data.</text>
</comment>
<dbReference type="EMBL" id="JAQMWT010000682">
    <property type="protein sequence ID" value="KAJ8598243.1"/>
    <property type="molecule type" value="Genomic_DNA"/>
</dbReference>
<accession>A0AAD7XGC2</accession>
<dbReference type="InterPro" id="IPR036871">
    <property type="entry name" value="PX_dom_sf"/>
</dbReference>
<proteinExistence type="predicted"/>
<dbReference type="Gene3D" id="3.30.1520.10">
    <property type="entry name" value="Phox-like domain"/>
    <property type="match status" value="1"/>
</dbReference>
<keyword evidence="3" id="KW-1185">Reference proteome</keyword>
<dbReference type="InterPro" id="IPR001683">
    <property type="entry name" value="PX_dom"/>
</dbReference>
<name>A0AAD7XGC2_9STRA</name>
<gene>
    <name evidence="2" type="ORF">CTAYLR_005492</name>
</gene>
<evidence type="ECO:0000259" key="1">
    <source>
        <dbReference type="Pfam" id="PF00787"/>
    </source>
</evidence>
<sequence length="136" mass="15423">MLLTNYALLAFPVREVQVVSYEEQETAICFVIKVHLNDGGGNFLLVRRRYSTFHKLKTTVDTLPVRIDATFPAKTFVRMTRARPLLQRLAALDQWLGAVVSACNENFVGPNVPRYIVDLRAHTLAFLALCSPRFEV</sequence>
<evidence type="ECO:0000313" key="2">
    <source>
        <dbReference type="EMBL" id="KAJ8598243.1"/>
    </source>
</evidence>
<feature type="domain" description="PX" evidence="1">
    <location>
        <begin position="45"/>
        <end position="101"/>
    </location>
</feature>
<dbReference type="AlphaFoldDB" id="A0AAD7XGC2"/>
<reference evidence="2" key="1">
    <citation type="submission" date="2023-01" db="EMBL/GenBank/DDBJ databases">
        <title>Metagenome sequencing of chrysophaentin producing Chrysophaeum taylorii.</title>
        <authorList>
            <person name="Davison J."/>
            <person name="Bewley C."/>
        </authorList>
    </citation>
    <scope>NUCLEOTIDE SEQUENCE</scope>
    <source>
        <strain evidence="2">NIES-1699</strain>
    </source>
</reference>
<dbReference type="Proteomes" id="UP001230188">
    <property type="component" value="Unassembled WGS sequence"/>
</dbReference>
<dbReference type="Pfam" id="PF00787">
    <property type="entry name" value="PX"/>
    <property type="match status" value="1"/>
</dbReference>
<protein>
    <recommendedName>
        <fullName evidence="1">PX domain-containing protein</fullName>
    </recommendedName>
</protein>
<evidence type="ECO:0000313" key="3">
    <source>
        <dbReference type="Proteomes" id="UP001230188"/>
    </source>
</evidence>